<keyword evidence="7" id="KW-0443">Lipid metabolism</keyword>
<feature type="compositionally biased region" description="Low complexity" evidence="11">
    <location>
        <begin position="1"/>
        <end position="20"/>
    </location>
</feature>
<feature type="region of interest" description="Disordered" evidence="11">
    <location>
        <begin position="1"/>
        <end position="25"/>
    </location>
</feature>
<dbReference type="Pfam" id="PF03907">
    <property type="entry name" value="Spo7"/>
    <property type="match status" value="1"/>
</dbReference>
<protein>
    <recommendedName>
        <fullName evidence="10">Transmembrane protein 188</fullName>
    </recommendedName>
</protein>
<dbReference type="RefSeq" id="XP_025350312.1">
    <property type="nucleotide sequence ID" value="XM_025490123.1"/>
</dbReference>
<dbReference type="GO" id="GO:0031965">
    <property type="term" value="C:nuclear membrane"/>
    <property type="evidence" value="ECO:0007669"/>
    <property type="project" value="UniProtKB-SubCell"/>
</dbReference>
<keyword evidence="9" id="KW-0539">Nucleus</keyword>
<dbReference type="GO" id="GO:0019888">
    <property type="term" value="F:protein phosphatase regulator activity"/>
    <property type="evidence" value="ECO:0007669"/>
    <property type="project" value="InterPro"/>
</dbReference>
<evidence type="ECO:0000256" key="4">
    <source>
        <dbReference type="ARBA" id="ARBA00022490"/>
    </source>
</evidence>
<dbReference type="PANTHER" id="PTHR20996:SF1">
    <property type="entry name" value="NUCLEAR ENVELOPE PHOSPHATASE-REGULATORY SUBUNIT 1"/>
    <property type="match status" value="1"/>
</dbReference>
<sequence>MRPGNNFNFDSSTTSSNAASIPPTPDGATFRDLLIFEERLKQNAARLQRRKHKYQGILLLLCAAILLLSYHRIVAANRFVPQANRALRPFNMYLNTRRPPAGDSWLSSLPFIKSNGSAIQPIPPSSNPRGEMIFSSKVSLAFREGYERYRNVFERRRKEKLDA</sequence>
<evidence type="ECO:0000256" key="11">
    <source>
        <dbReference type="SAM" id="MobiDB-lite"/>
    </source>
</evidence>
<organism evidence="13 14">
    <name type="scientific">Pseudomicrostroma glucosiphilum</name>
    <dbReference type="NCBI Taxonomy" id="1684307"/>
    <lineage>
        <taxon>Eukaryota</taxon>
        <taxon>Fungi</taxon>
        <taxon>Dikarya</taxon>
        <taxon>Basidiomycota</taxon>
        <taxon>Ustilaginomycotina</taxon>
        <taxon>Exobasidiomycetes</taxon>
        <taxon>Microstromatales</taxon>
        <taxon>Microstromatales incertae sedis</taxon>
        <taxon>Pseudomicrostroma</taxon>
    </lineage>
</organism>
<evidence type="ECO:0000256" key="8">
    <source>
        <dbReference type="ARBA" id="ARBA00023136"/>
    </source>
</evidence>
<evidence type="ECO:0000256" key="3">
    <source>
        <dbReference type="ARBA" id="ARBA00010998"/>
    </source>
</evidence>
<gene>
    <name evidence="13" type="ORF">BCV69DRAFT_244670</name>
</gene>
<evidence type="ECO:0000256" key="1">
    <source>
        <dbReference type="ARBA" id="ARBA00004232"/>
    </source>
</evidence>
<keyword evidence="4" id="KW-0963">Cytoplasm</keyword>
<name>A0A316UDB5_9BASI</name>
<dbReference type="GO" id="GO:0006629">
    <property type="term" value="P:lipid metabolic process"/>
    <property type="evidence" value="ECO:0007669"/>
    <property type="project" value="UniProtKB-KW"/>
</dbReference>
<dbReference type="OrthoDB" id="5599171at2759"/>
<evidence type="ECO:0000256" key="6">
    <source>
        <dbReference type="ARBA" id="ARBA00022989"/>
    </source>
</evidence>
<evidence type="ECO:0000256" key="9">
    <source>
        <dbReference type="ARBA" id="ARBA00023242"/>
    </source>
</evidence>
<dbReference type="STRING" id="1684307.A0A316UDB5"/>
<keyword evidence="6 12" id="KW-1133">Transmembrane helix</keyword>
<evidence type="ECO:0000256" key="7">
    <source>
        <dbReference type="ARBA" id="ARBA00023098"/>
    </source>
</evidence>
<dbReference type="InterPro" id="IPR019168">
    <property type="entry name" value="NEP1-R1"/>
</dbReference>
<evidence type="ECO:0000256" key="2">
    <source>
        <dbReference type="ARBA" id="ARBA00004496"/>
    </source>
</evidence>
<comment type="similarity">
    <text evidence="3">Belongs to the CNEP1R1 family.</text>
</comment>
<evidence type="ECO:0000313" key="14">
    <source>
        <dbReference type="Proteomes" id="UP000245942"/>
    </source>
</evidence>
<reference evidence="13 14" key="1">
    <citation type="journal article" date="2018" name="Mol. Biol. Evol.">
        <title>Broad Genomic Sampling Reveals a Smut Pathogenic Ancestry of the Fungal Clade Ustilaginomycotina.</title>
        <authorList>
            <person name="Kijpornyongpan T."/>
            <person name="Mondo S.J."/>
            <person name="Barry K."/>
            <person name="Sandor L."/>
            <person name="Lee J."/>
            <person name="Lipzen A."/>
            <person name="Pangilinan J."/>
            <person name="LaButti K."/>
            <person name="Hainaut M."/>
            <person name="Henrissat B."/>
            <person name="Grigoriev I.V."/>
            <person name="Spatafora J.W."/>
            <person name="Aime M.C."/>
        </authorList>
    </citation>
    <scope>NUCLEOTIDE SEQUENCE [LARGE SCALE GENOMIC DNA]</scope>
    <source>
        <strain evidence="13 14">MCA 4718</strain>
    </source>
</reference>
<dbReference type="EMBL" id="KZ819322">
    <property type="protein sequence ID" value="PWN23152.1"/>
    <property type="molecule type" value="Genomic_DNA"/>
</dbReference>
<keyword evidence="5 12" id="KW-0812">Transmembrane</keyword>
<keyword evidence="14" id="KW-1185">Reference proteome</keyword>
<accession>A0A316UDB5</accession>
<dbReference type="AlphaFoldDB" id="A0A316UDB5"/>
<dbReference type="GO" id="GO:0005737">
    <property type="term" value="C:cytoplasm"/>
    <property type="evidence" value="ECO:0007669"/>
    <property type="project" value="UniProtKB-SubCell"/>
</dbReference>
<dbReference type="GeneID" id="37011857"/>
<evidence type="ECO:0000313" key="13">
    <source>
        <dbReference type="EMBL" id="PWN23152.1"/>
    </source>
</evidence>
<dbReference type="GO" id="GO:0071595">
    <property type="term" value="C:Nem1-Spo7 phosphatase complex"/>
    <property type="evidence" value="ECO:0007669"/>
    <property type="project" value="InterPro"/>
</dbReference>
<comment type="subcellular location">
    <subcellularLocation>
        <location evidence="2">Cytoplasm</location>
    </subcellularLocation>
    <subcellularLocation>
        <location evidence="1">Nucleus membrane</location>
        <topology evidence="1">Multi-pass membrane protein</topology>
    </subcellularLocation>
</comment>
<keyword evidence="8 12" id="KW-0472">Membrane</keyword>
<dbReference type="Proteomes" id="UP000245942">
    <property type="component" value="Unassembled WGS sequence"/>
</dbReference>
<proteinExistence type="inferred from homology"/>
<evidence type="ECO:0000256" key="5">
    <source>
        <dbReference type="ARBA" id="ARBA00022692"/>
    </source>
</evidence>
<dbReference type="InterPro" id="IPR005605">
    <property type="entry name" value="Spo7"/>
</dbReference>
<evidence type="ECO:0000256" key="10">
    <source>
        <dbReference type="ARBA" id="ARBA00030458"/>
    </source>
</evidence>
<feature type="non-terminal residue" evidence="13">
    <location>
        <position position="163"/>
    </location>
</feature>
<feature type="transmembrane region" description="Helical" evidence="12">
    <location>
        <begin position="56"/>
        <end position="74"/>
    </location>
</feature>
<evidence type="ECO:0000256" key="12">
    <source>
        <dbReference type="SAM" id="Phobius"/>
    </source>
</evidence>
<dbReference type="PANTHER" id="PTHR20996">
    <property type="entry name" value="NUCLEAR ENVELOPE PHOSPHATASE-REGULATORY SUBUNIT 1"/>
    <property type="match status" value="1"/>
</dbReference>